<dbReference type="PANTHER" id="PTHR35807">
    <property type="entry name" value="TRANSCRIPTIONAL REGULATOR REDD-RELATED"/>
    <property type="match status" value="1"/>
</dbReference>
<dbReference type="GO" id="GO:0003677">
    <property type="term" value="F:DNA binding"/>
    <property type="evidence" value="ECO:0007669"/>
    <property type="project" value="UniProtKB-KW"/>
</dbReference>
<evidence type="ECO:0000256" key="4">
    <source>
        <dbReference type="ARBA" id="ARBA00023163"/>
    </source>
</evidence>
<dbReference type="InterPro" id="IPR011990">
    <property type="entry name" value="TPR-like_helical_dom_sf"/>
</dbReference>
<dbReference type="GO" id="GO:0043531">
    <property type="term" value="F:ADP binding"/>
    <property type="evidence" value="ECO:0007669"/>
    <property type="project" value="InterPro"/>
</dbReference>
<dbReference type="SMART" id="SM00862">
    <property type="entry name" value="Trans_reg_C"/>
    <property type="match status" value="1"/>
</dbReference>
<dbReference type="InterPro" id="IPR016032">
    <property type="entry name" value="Sig_transdc_resp-reg_C-effctor"/>
</dbReference>
<dbReference type="AlphaFoldDB" id="A0A4R2JRF3"/>
<keyword evidence="4" id="KW-0804">Transcription</keyword>
<dbReference type="CDD" id="cd15831">
    <property type="entry name" value="BTAD"/>
    <property type="match status" value="1"/>
</dbReference>
<gene>
    <name evidence="7" type="ORF">EV192_104261</name>
</gene>
<comment type="caution">
    <text evidence="7">The sequence shown here is derived from an EMBL/GenBank/DDBJ whole genome shotgun (WGS) entry which is preliminary data.</text>
</comment>
<dbReference type="SUPFAM" id="SSF46894">
    <property type="entry name" value="C-terminal effector domain of the bipartite response regulators"/>
    <property type="match status" value="1"/>
</dbReference>
<dbReference type="OrthoDB" id="581105at2"/>
<keyword evidence="3 7" id="KW-0238">DNA-binding</keyword>
<comment type="similarity">
    <text evidence="1">Belongs to the AfsR/DnrI/RedD regulatory family.</text>
</comment>
<keyword evidence="8" id="KW-1185">Reference proteome</keyword>
<dbReference type="RefSeq" id="WP_132117308.1">
    <property type="nucleotide sequence ID" value="NZ_SLWS01000004.1"/>
</dbReference>
<feature type="domain" description="Bacterial transcriptional activator" evidence="6">
    <location>
        <begin position="100"/>
        <end position="242"/>
    </location>
</feature>
<evidence type="ECO:0000259" key="5">
    <source>
        <dbReference type="SMART" id="SM00862"/>
    </source>
</evidence>
<dbReference type="Pfam" id="PF03704">
    <property type="entry name" value="BTAD"/>
    <property type="match status" value="1"/>
</dbReference>
<dbReference type="SMART" id="SM01043">
    <property type="entry name" value="BTAD"/>
    <property type="match status" value="1"/>
</dbReference>
<dbReference type="GO" id="GO:0006355">
    <property type="term" value="P:regulation of DNA-templated transcription"/>
    <property type="evidence" value="ECO:0007669"/>
    <property type="project" value="InterPro"/>
</dbReference>
<dbReference type="EMBL" id="SLWS01000004">
    <property type="protein sequence ID" value="TCO59419.1"/>
    <property type="molecule type" value="Genomic_DNA"/>
</dbReference>
<dbReference type="Gene3D" id="3.40.50.300">
    <property type="entry name" value="P-loop containing nucleotide triphosphate hydrolases"/>
    <property type="match status" value="1"/>
</dbReference>
<accession>A0A4R2JRF3</accession>
<dbReference type="Gene3D" id="1.10.10.10">
    <property type="entry name" value="Winged helix-like DNA-binding domain superfamily/Winged helix DNA-binding domain"/>
    <property type="match status" value="1"/>
</dbReference>
<protein>
    <submittedName>
        <fullName evidence="7">DNA-binding SARP family transcriptional activator</fullName>
    </submittedName>
</protein>
<dbReference type="PANTHER" id="PTHR35807:SF1">
    <property type="entry name" value="TRANSCRIPTIONAL REGULATOR REDD"/>
    <property type="match status" value="1"/>
</dbReference>
<dbReference type="InterPro" id="IPR005158">
    <property type="entry name" value="BTAD"/>
</dbReference>
<reference evidence="7 8" key="1">
    <citation type="submission" date="2019-03" db="EMBL/GenBank/DDBJ databases">
        <title>Genomic Encyclopedia of Type Strains, Phase IV (KMG-IV): sequencing the most valuable type-strain genomes for metagenomic binning, comparative biology and taxonomic classification.</title>
        <authorList>
            <person name="Goeker M."/>
        </authorList>
    </citation>
    <scope>NUCLEOTIDE SEQUENCE [LARGE SCALE GENOMIC DNA]</scope>
    <source>
        <strain evidence="7 8">DSM 45934</strain>
    </source>
</reference>
<dbReference type="InterPro" id="IPR036388">
    <property type="entry name" value="WH-like_DNA-bd_sf"/>
</dbReference>
<dbReference type="PRINTS" id="PR00364">
    <property type="entry name" value="DISEASERSIST"/>
</dbReference>
<evidence type="ECO:0000313" key="7">
    <source>
        <dbReference type="EMBL" id="TCO59419.1"/>
    </source>
</evidence>
<evidence type="ECO:0000259" key="6">
    <source>
        <dbReference type="SMART" id="SM01043"/>
    </source>
</evidence>
<feature type="domain" description="OmpR/PhoB-type" evidence="5">
    <location>
        <begin position="17"/>
        <end position="93"/>
    </location>
</feature>
<keyword evidence="2" id="KW-0805">Transcription regulation</keyword>
<proteinExistence type="inferred from homology"/>
<name>A0A4R2JRF3_9PSEU</name>
<dbReference type="InterPro" id="IPR051677">
    <property type="entry name" value="AfsR-DnrI-RedD_regulator"/>
</dbReference>
<evidence type="ECO:0000313" key="8">
    <source>
        <dbReference type="Proteomes" id="UP000295680"/>
    </source>
</evidence>
<dbReference type="InterPro" id="IPR027417">
    <property type="entry name" value="P-loop_NTPase"/>
</dbReference>
<dbReference type="Gene3D" id="1.25.40.10">
    <property type="entry name" value="Tetratricopeptide repeat domain"/>
    <property type="match status" value="3"/>
</dbReference>
<dbReference type="SUPFAM" id="SSF52540">
    <property type="entry name" value="P-loop containing nucleoside triphosphate hydrolases"/>
    <property type="match status" value="1"/>
</dbReference>
<evidence type="ECO:0000256" key="3">
    <source>
        <dbReference type="ARBA" id="ARBA00023125"/>
    </source>
</evidence>
<evidence type="ECO:0000256" key="2">
    <source>
        <dbReference type="ARBA" id="ARBA00023015"/>
    </source>
</evidence>
<dbReference type="Proteomes" id="UP000295680">
    <property type="component" value="Unassembled WGS sequence"/>
</dbReference>
<evidence type="ECO:0000256" key="1">
    <source>
        <dbReference type="ARBA" id="ARBA00005820"/>
    </source>
</evidence>
<sequence>MTIEFRLLGEIEARVAGQPIVIGFAQLRCVLAVLLVEANHTVSVDQLLDRVWGPRREPRRPRDAVQHRIALLRKALTAVPGVTITTHTTGYRLVVDPETVDLHRFESLVAQARASRADELTATLFTQALGLWRGEPLADLPDTTWTTSVRAALSQRRHAAQLDLGDAQLRLGQHAALLADLTNNPDRHPLDERLAGQYVLALYRSGRQAEALSHYQTLRHRLADELGTDPSPPLQRLYQQILHADPTVAAPASIRQTPKAAPEAAVPRNDLLGEVADFTGRAAELRDLRSALPADGTTATAVTIFAIDGMAGIGKTTLALRVAHLLKDRYPDAQLFIDLHAHTTSRDTLDPATALASLLHAIGVPAEHVPETLEDRAARWRAESAHRNVLVVLDNAASAAHVRPLLPGTAGSLILVTSRRRLVDLDVTHTLSLDLLPPDDAITLLARVIGHQRSAAEPAAVADVARLCGYLPLALRVAAARLRARPTWSVGYMAERLRDESRRLAELASGDRSVAAAFAASYQQLTPPLRRLFRLLGLIPGPHWDTPLAAALADTSLAGTESSLEQLLDVHLLLQPAPGRYQFHDLLRRHARTAAQREESAADRQAALNRILEYYRIVGSNAVATTLPATWRASTATVASGPVVFTAPSQARQWLETELANIHAAVRAVADAPGSAPLRLDLLTVLSHAQRVSGRLVESGATARRLLALLPADDHTRRATVAVLTAGTELVLGSSQEATAILHDHLGHSTGLPASGVVPQCLTAATLNTTTGLFDQSGRLLTTLAGMDLGPAERFAAAALRAVNAYSQGNLPVVGTLIGTADRLMNSLSASELAPYVAAICLLCEVEQQFTGRADAALDRLRHVIRLDRAGHNAMQPMLYVLQAVILGETGRLPDAVATAEQAVELARLTSPPHALGQLRCGQALVLIWRGDHNPALSTLAEAAAQCSPERVTQAALIQCVRGMALIESGETSTGVAAIEACYDKIANSGNIGILLRALETMAHAEAERGRAHAARGMVERAERICHRHPVRVAITNVIRAHALTSSDPDRSARLALDAARALASAGLRIQEGRAWLRAGLSLAHSGNHHQARDMLTTAAALWETSGARSMHLQATLALTELA</sequence>
<organism evidence="7 8">
    <name type="scientific">Actinocrispum wychmicini</name>
    <dbReference type="NCBI Taxonomy" id="1213861"/>
    <lineage>
        <taxon>Bacteria</taxon>
        <taxon>Bacillati</taxon>
        <taxon>Actinomycetota</taxon>
        <taxon>Actinomycetes</taxon>
        <taxon>Pseudonocardiales</taxon>
        <taxon>Pseudonocardiaceae</taxon>
        <taxon>Actinocrispum</taxon>
    </lineage>
</organism>
<dbReference type="InterPro" id="IPR001867">
    <property type="entry name" value="OmpR/PhoB-type_DNA-bd"/>
</dbReference>
<dbReference type="GO" id="GO:0000160">
    <property type="term" value="P:phosphorelay signal transduction system"/>
    <property type="evidence" value="ECO:0007669"/>
    <property type="project" value="InterPro"/>
</dbReference>
<dbReference type="SUPFAM" id="SSF48452">
    <property type="entry name" value="TPR-like"/>
    <property type="match status" value="2"/>
</dbReference>